<sequence length="168" mass="16731">MLSSHSYINPESVFAQTALEMVATHGPENGASDDTMCDRCQQPLPCPPVRNAIPVLEAAGLPVYPAGSAEARRAAAEAALGRTAGPPSGATLPGASRSTLPGLPEATLPGLPEGALPEDALTGRSEGAVPEGEPVEAAVGAPAADRSAPTSPAGPPTWPDPTSVRAVA</sequence>
<proteinExistence type="predicted"/>
<evidence type="ECO:0000256" key="1">
    <source>
        <dbReference type="SAM" id="MobiDB-lite"/>
    </source>
</evidence>
<reference evidence="2 3" key="1">
    <citation type="submission" date="2023-07" db="EMBL/GenBank/DDBJ databases">
        <title>Sequencing the genomes of 1000 actinobacteria strains.</title>
        <authorList>
            <person name="Klenk H.-P."/>
        </authorList>
    </citation>
    <scope>NUCLEOTIDE SEQUENCE [LARGE SCALE GENOMIC DNA]</scope>
    <source>
        <strain evidence="2 3">DSM 44711</strain>
    </source>
</reference>
<feature type="compositionally biased region" description="Low complexity" evidence="1">
    <location>
        <begin position="126"/>
        <end position="144"/>
    </location>
</feature>
<protein>
    <submittedName>
        <fullName evidence="2">Uncharacterized protein</fullName>
    </submittedName>
</protein>
<evidence type="ECO:0000313" key="2">
    <source>
        <dbReference type="EMBL" id="MDR7326254.1"/>
    </source>
</evidence>
<feature type="region of interest" description="Disordered" evidence="1">
    <location>
        <begin position="76"/>
        <end position="168"/>
    </location>
</feature>
<dbReference type="RefSeq" id="WP_310421638.1">
    <property type="nucleotide sequence ID" value="NZ_JAVDYC010000001.1"/>
</dbReference>
<feature type="compositionally biased region" description="Low complexity" evidence="1">
    <location>
        <begin position="76"/>
        <end position="85"/>
    </location>
</feature>
<comment type="caution">
    <text evidence="2">The sequence shown here is derived from an EMBL/GenBank/DDBJ whole genome shotgun (WGS) entry which is preliminary data.</text>
</comment>
<organism evidence="2 3">
    <name type="scientific">Catenuloplanes niger</name>
    <dbReference type="NCBI Taxonomy" id="587534"/>
    <lineage>
        <taxon>Bacteria</taxon>
        <taxon>Bacillati</taxon>
        <taxon>Actinomycetota</taxon>
        <taxon>Actinomycetes</taxon>
        <taxon>Micromonosporales</taxon>
        <taxon>Micromonosporaceae</taxon>
        <taxon>Catenuloplanes</taxon>
    </lineage>
</organism>
<accession>A0AAE3ZUC9</accession>
<dbReference type="AlphaFoldDB" id="A0AAE3ZUC9"/>
<evidence type="ECO:0000313" key="3">
    <source>
        <dbReference type="Proteomes" id="UP001183629"/>
    </source>
</evidence>
<keyword evidence="3" id="KW-1185">Reference proteome</keyword>
<gene>
    <name evidence="2" type="ORF">J2S44_006504</name>
</gene>
<name>A0AAE3ZUC9_9ACTN</name>
<dbReference type="EMBL" id="JAVDYC010000001">
    <property type="protein sequence ID" value="MDR7326254.1"/>
    <property type="molecule type" value="Genomic_DNA"/>
</dbReference>
<dbReference type="Proteomes" id="UP001183629">
    <property type="component" value="Unassembled WGS sequence"/>
</dbReference>